<dbReference type="GO" id="GO:0031388">
    <property type="term" value="P:organic acid phosphorylation"/>
    <property type="evidence" value="ECO:0007669"/>
    <property type="project" value="InterPro"/>
</dbReference>
<sequence length="115" mass="11728">MLDNADLDSRLAAADLVITAEGAIDAQTPHGKIPGEVARRAKLHGKPVIALAGTVGADACRNYTAGIDAYTSIVAAPITLTDAITHAAALTTDATERALRLVLVGATLANTVRSL</sequence>
<dbReference type="InterPro" id="IPR018197">
    <property type="entry name" value="Glycerate_kinase_RE-like"/>
</dbReference>
<evidence type="ECO:0000313" key="2">
    <source>
        <dbReference type="Proteomes" id="UP000295388"/>
    </source>
</evidence>
<dbReference type="AlphaFoldDB" id="A0A4V3C6Y3"/>
<dbReference type="SUPFAM" id="SSF110738">
    <property type="entry name" value="Glycerate kinase I"/>
    <property type="match status" value="1"/>
</dbReference>
<proteinExistence type="predicted"/>
<keyword evidence="2" id="KW-1185">Reference proteome</keyword>
<protein>
    <submittedName>
        <fullName evidence="1">Glycerate kinase family protein</fullName>
    </submittedName>
</protein>
<name>A0A4V3C6Y3_9ACTN</name>
<dbReference type="Proteomes" id="UP000295388">
    <property type="component" value="Unassembled WGS sequence"/>
</dbReference>
<dbReference type="Pfam" id="PF02595">
    <property type="entry name" value="Gly_kinase"/>
    <property type="match status" value="1"/>
</dbReference>
<reference evidence="1 2" key="1">
    <citation type="submission" date="2019-03" db="EMBL/GenBank/DDBJ databases">
        <title>Genomic Encyclopedia of Type Strains, Phase III (KMG-III): the genomes of soil and plant-associated and newly described type strains.</title>
        <authorList>
            <person name="Whitman W."/>
        </authorList>
    </citation>
    <scope>NUCLEOTIDE SEQUENCE [LARGE SCALE GENOMIC DNA]</scope>
    <source>
        <strain evidence="1 2">VKM Ac-2527</strain>
    </source>
</reference>
<gene>
    <name evidence="1" type="ORF">EV643_12374</name>
</gene>
<keyword evidence="1" id="KW-0808">Transferase</keyword>
<dbReference type="Gene3D" id="3.40.50.10350">
    <property type="entry name" value="Glycerate kinase, domain 1"/>
    <property type="match status" value="1"/>
</dbReference>
<evidence type="ECO:0000313" key="1">
    <source>
        <dbReference type="EMBL" id="TDO35268.1"/>
    </source>
</evidence>
<dbReference type="InterPro" id="IPR004381">
    <property type="entry name" value="Glycerate_kinase"/>
</dbReference>
<comment type="caution">
    <text evidence="1">The sequence shown here is derived from an EMBL/GenBank/DDBJ whole genome shotgun (WGS) entry which is preliminary data.</text>
</comment>
<dbReference type="GO" id="GO:0008887">
    <property type="term" value="F:glycerate kinase activity"/>
    <property type="evidence" value="ECO:0007669"/>
    <property type="project" value="InterPro"/>
</dbReference>
<dbReference type="PANTHER" id="PTHR21599:SF0">
    <property type="entry name" value="GLYCERATE KINASE"/>
    <property type="match status" value="1"/>
</dbReference>
<dbReference type="EMBL" id="SNWQ01000023">
    <property type="protein sequence ID" value="TDO35268.1"/>
    <property type="molecule type" value="Genomic_DNA"/>
</dbReference>
<dbReference type="InterPro" id="IPR036129">
    <property type="entry name" value="Glycerate_kinase_sf"/>
</dbReference>
<accession>A0A4V3C6Y3</accession>
<dbReference type="PANTHER" id="PTHR21599">
    <property type="entry name" value="GLYCERATE KINASE"/>
    <property type="match status" value="1"/>
</dbReference>
<organism evidence="1 2">
    <name type="scientific">Kribbella caucasensis</name>
    <dbReference type="NCBI Taxonomy" id="2512215"/>
    <lineage>
        <taxon>Bacteria</taxon>
        <taxon>Bacillati</taxon>
        <taxon>Actinomycetota</taxon>
        <taxon>Actinomycetes</taxon>
        <taxon>Propionibacteriales</taxon>
        <taxon>Kribbellaceae</taxon>
        <taxon>Kribbella</taxon>
    </lineage>
</organism>
<keyword evidence="1" id="KW-0418">Kinase</keyword>